<organism evidence="1 2">
    <name type="scientific">Cymbomonas tetramitiformis</name>
    <dbReference type="NCBI Taxonomy" id="36881"/>
    <lineage>
        <taxon>Eukaryota</taxon>
        <taxon>Viridiplantae</taxon>
        <taxon>Chlorophyta</taxon>
        <taxon>Pyramimonadophyceae</taxon>
        <taxon>Pyramimonadales</taxon>
        <taxon>Pyramimonadaceae</taxon>
        <taxon>Cymbomonas</taxon>
    </lineage>
</organism>
<sequence length="127" mass="14140">MVYRSPPLPEEYPPFWRHASHTAQRQLELLVSQGAVVDADKIDMQMLDFARDRILMGSERKSMVLSQENRKLTAYHEGGHALVAINTDGCSLPVYEELRSGVCAAGCSLPVHEELRSGPDGWEFGPS</sequence>
<dbReference type="SUPFAM" id="SSF140990">
    <property type="entry name" value="FtsH protease domain-like"/>
    <property type="match status" value="1"/>
</dbReference>
<dbReference type="PANTHER" id="PTHR23076:SF97">
    <property type="entry name" value="ATP-DEPENDENT ZINC METALLOPROTEASE YME1L1"/>
    <property type="match status" value="1"/>
</dbReference>
<keyword evidence="1" id="KW-0482">Metalloprotease</keyword>
<name>A0AAE0FP73_9CHLO</name>
<protein>
    <submittedName>
        <fullName evidence="1">ATP-dependent zinc metalloprotease FTSH 4, mitochondrial</fullName>
    </submittedName>
</protein>
<accession>A0AAE0FP73</accession>
<dbReference type="PANTHER" id="PTHR23076">
    <property type="entry name" value="METALLOPROTEASE M41 FTSH"/>
    <property type="match status" value="1"/>
</dbReference>
<dbReference type="Gene3D" id="1.20.58.760">
    <property type="entry name" value="Peptidase M41"/>
    <property type="match status" value="1"/>
</dbReference>
<keyword evidence="1" id="KW-0378">Hydrolase</keyword>
<dbReference type="GO" id="GO:0004222">
    <property type="term" value="F:metalloendopeptidase activity"/>
    <property type="evidence" value="ECO:0007669"/>
    <property type="project" value="InterPro"/>
</dbReference>
<dbReference type="InterPro" id="IPR037219">
    <property type="entry name" value="Peptidase_M41-like"/>
</dbReference>
<proteinExistence type="predicted"/>
<dbReference type="GO" id="GO:0009507">
    <property type="term" value="C:chloroplast"/>
    <property type="evidence" value="ECO:0007669"/>
    <property type="project" value="TreeGrafter"/>
</dbReference>
<evidence type="ECO:0000313" key="2">
    <source>
        <dbReference type="Proteomes" id="UP001190700"/>
    </source>
</evidence>
<comment type="caution">
    <text evidence="1">The sequence shown here is derived from an EMBL/GenBank/DDBJ whole genome shotgun (WGS) entry which is preliminary data.</text>
</comment>
<evidence type="ECO:0000313" key="1">
    <source>
        <dbReference type="EMBL" id="KAK3263262.1"/>
    </source>
</evidence>
<dbReference type="AlphaFoldDB" id="A0AAE0FP73"/>
<dbReference type="GO" id="GO:0005524">
    <property type="term" value="F:ATP binding"/>
    <property type="evidence" value="ECO:0007669"/>
    <property type="project" value="InterPro"/>
</dbReference>
<dbReference type="GO" id="GO:0045037">
    <property type="term" value="P:protein import into chloroplast stroma"/>
    <property type="evidence" value="ECO:0007669"/>
    <property type="project" value="TreeGrafter"/>
</dbReference>
<dbReference type="GO" id="GO:0006508">
    <property type="term" value="P:proteolysis"/>
    <property type="evidence" value="ECO:0007669"/>
    <property type="project" value="InterPro"/>
</dbReference>
<dbReference type="Proteomes" id="UP001190700">
    <property type="component" value="Unassembled WGS sequence"/>
</dbReference>
<gene>
    <name evidence="1" type="ORF">CYMTET_27923</name>
</gene>
<reference evidence="1 2" key="1">
    <citation type="journal article" date="2015" name="Genome Biol. Evol.">
        <title>Comparative Genomics of a Bacterivorous Green Alga Reveals Evolutionary Causalities and Consequences of Phago-Mixotrophic Mode of Nutrition.</title>
        <authorList>
            <person name="Burns J.A."/>
            <person name="Paasch A."/>
            <person name="Narechania A."/>
            <person name="Kim E."/>
        </authorList>
    </citation>
    <scope>NUCLEOTIDE SEQUENCE [LARGE SCALE GENOMIC DNA]</scope>
    <source>
        <strain evidence="1 2">PLY_AMNH</strain>
    </source>
</reference>
<keyword evidence="2" id="KW-1185">Reference proteome</keyword>
<dbReference type="GO" id="GO:0004176">
    <property type="term" value="F:ATP-dependent peptidase activity"/>
    <property type="evidence" value="ECO:0007669"/>
    <property type="project" value="InterPro"/>
</dbReference>
<dbReference type="EMBL" id="LGRX02015601">
    <property type="protein sequence ID" value="KAK3263262.1"/>
    <property type="molecule type" value="Genomic_DNA"/>
</dbReference>
<keyword evidence="1" id="KW-0645">Protease</keyword>